<name>A0ABR1G830_AURAN</name>
<evidence type="ECO:0000256" key="2">
    <source>
        <dbReference type="ARBA" id="ARBA00022737"/>
    </source>
</evidence>
<gene>
    <name evidence="4" type="ORF">SO694_00047160</name>
</gene>
<organism evidence="4 5">
    <name type="scientific">Aureococcus anophagefferens</name>
    <name type="common">Harmful bloom alga</name>
    <dbReference type="NCBI Taxonomy" id="44056"/>
    <lineage>
        <taxon>Eukaryota</taxon>
        <taxon>Sar</taxon>
        <taxon>Stramenopiles</taxon>
        <taxon>Ochrophyta</taxon>
        <taxon>Pelagophyceae</taxon>
        <taxon>Pelagomonadales</taxon>
        <taxon>Pelagomonadaceae</taxon>
        <taxon>Aureococcus</taxon>
    </lineage>
</organism>
<reference evidence="4 5" key="1">
    <citation type="submission" date="2024-03" db="EMBL/GenBank/DDBJ databases">
        <title>Aureococcus anophagefferens CCMP1851 and Kratosvirus quantuckense: Draft genome of a second virus-susceptible host strain in the model system.</title>
        <authorList>
            <person name="Chase E."/>
            <person name="Truchon A.R."/>
            <person name="Schepens W."/>
            <person name="Wilhelm S.W."/>
        </authorList>
    </citation>
    <scope>NUCLEOTIDE SEQUENCE [LARGE SCALE GENOMIC DNA]</scope>
    <source>
        <strain evidence="4 5">CCMP1851</strain>
    </source>
</reference>
<evidence type="ECO:0008006" key="6">
    <source>
        <dbReference type="Google" id="ProtNLM"/>
    </source>
</evidence>
<dbReference type="Pfam" id="PF00400">
    <property type="entry name" value="WD40"/>
    <property type="match status" value="6"/>
</dbReference>
<feature type="repeat" description="WD" evidence="3">
    <location>
        <begin position="95"/>
        <end position="126"/>
    </location>
</feature>
<sequence length="478" mass="49975">MEASTRVRMTNDDSVTALHYAPPRGAWTVRLHGALPLDVRRRAARLLRGNPGLPWSVWHVVMGFSVVTERGEPLLASGVGAAVQLWRGGEPAGTLRGHASIVRHVAFSETGALLASASYDNAVKLWRRVVGRAPRPALSSPGRRRARAGRGSAAPRASALASYGAAADYQRGGAAPRAPCAGRAAPAPVCGVADGERAVALPCCGQRCHRACLGAWLASAPDAGPAPPPVERPRAKSVAFEDECAEPGWRCVATGVATLADHDREVLCVAVRGDLVVSGSWDGHVRAFAVGAAERGHGALVYARSGGFGAVRAVAFDAKTGATFASGSDDGAVRVWRAEDGAEVARLDCHASWVYGVAWSPRGALASSSQDERVALHRPTRGTWERTAALRHDAWVYGVAFAHDGATLATASANYLVRLFAVDDDGAATHVADLRRHEGIVYGVAFSADGATLASGSVDGTIVLWKAPDAARKLTRDP</sequence>
<keyword evidence="2" id="KW-0677">Repeat</keyword>
<accession>A0ABR1G830</accession>
<dbReference type="Gene3D" id="2.130.10.10">
    <property type="entry name" value="YVTN repeat-like/Quinoprotein amine dehydrogenase"/>
    <property type="match status" value="3"/>
</dbReference>
<dbReference type="SMART" id="SM00320">
    <property type="entry name" value="WD40"/>
    <property type="match status" value="6"/>
</dbReference>
<dbReference type="InterPro" id="IPR001680">
    <property type="entry name" value="WD40_rpt"/>
</dbReference>
<dbReference type="SUPFAM" id="SSF50978">
    <property type="entry name" value="WD40 repeat-like"/>
    <property type="match status" value="1"/>
</dbReference>
<dbReference type="PRINTS" id="PR00320">
    <property type="entry name" value="GPROTEINBRPT"/>
</dbReference>
<evidence type="ECO:0000313" key="5">
    <source>
        <dbReference type="Proteomes" id="UP001363151"/>
    </source>
</evidence>
<evidence type="ECO:0000256" key="1">
    <source>
        <dbReference type="ARBA" id="ARBA00022574"/>
    </source>
</evidence>
<dbReference type="EMBL" id="JBBJCI010000080">
    <property type="protein sequence ID" value="KAK7249303.1"/>
    <property type="molecule type" value="Genomic_DNA"/>
</dbReference>
<dbReference type="InterPro" id="IPR036322">
    <property type="entry name" value="WD40_repeat_dom_sf"/>
</dbReference>
<keyword evidence="1 3" id="KW-0853">WD repeat</keyword>
<dbReference type="InterPro" id="IPR015943">
    <property type="entry name" value="WD40/YVTN_repeat-like_dom_sf"/>
</dbReference>
<proteinExistence type="predicted"/>
<dbReference type="PROSITE" id="PS50082">
    <property type="entry name" value="WD_REPEATS_2"/>
    <property type="match status" value="3"/>
</dbReference>
<protein>
    <recommendedName>
        <fullName evidence="6">Anaphase-promoting complex subunit 4 WD40 domain-containing protein</fullName>
    </recommendedName>
</protein>
<feature type="repeat" description="WD" evidence="3">
    <location>
        <begin position="304"/>
        <end position="346"/>
    </location>
</feature>
<dbReference type="Proteomes" id="UP001363151">
    <property type="component" value="Unassembled WGS sequence"/>
</dbReference>
<dbReference type="PANTHER" id="PTHR19848:SF8">
    <property type="entry name" value="F-BOX AND WD REPEAT DOMAIN CONTAINING 7"/>
    <property type="match status" value="1"/>
</dbReference>
<dbReference type="PANTHER" id="PTHR19848">
    <property type="entry name" value="WD40 REPEAT PROTEIN"/>
    <property type="match status" value="1"/>
</dbReference>
<comment type="caution">
    <text evidence="4">The sequence shown here is derived from an EMBL/GenBank/DDBJ whole genome shotgun (WGS) entry which is preliminary data.</text>
</comment>
<dbReference type="InterPro" id="IPR020472">
    <property type="entry name" value="WD40_PAC1"/>
</dbReference>
<evidence type="ECO:0000256" key="3">
    <source>
        <dbReference type="PROSITE-ProRule" id="PRU00221"/>
    </source>
</evidence>
<feature type="repeat" description="WD" evidence="3">
    <location>
        <begin position="434"/>
        <end position="475"/>
    </location>
</feature>
<evidence type="ECO:0000313" key="4">
    <source>
        <dbReference type="EMBL" id="KAK7249303.1"/>
    </source>
</evidence>
<dbReference type="PROSITE" id="PS50294">
    <property type="entry name" value="WD_REPEATS_REGION"/>
    <property type="match status" value="2"/>
</dbReference>
<keyword evidence="5" id="KW-1185">Reference proteome</keyword>